<dbReference type="EMBL" id="LAZR01000069">
    <property type="protein sequence ID" value="KKN95652.1"/>
    <property type="molecule type" value="Genomic_DNA"/>
</dbReference>
<comment type="caution">
    <text evidence="1">The sequence shown here is derived from an EMBL/GenBank/DDBJ whole genome shotgun (WGS) entry which is preliminary data.</text>
</comment>
<proteinExistence type="predicted"/>
<protein>
    <submittedName>
        <fullName evidence="1">Uncharacterized protein</fullName>
    </submittedName>
</protein>
<dbReference type="AlphaFoldDB" id="A0A0F9V7F2"/>
<evidence type="ECO:0000313" key="1">
    <source>
        <dbReference type="EMBL" id="KKN95652.1"/>
    </source>
</evidence>
<reference evidence="1" key="1">
    <citation type="journal article" date="2015" name="Nature">
        <title>Complex archaea that bridge the gap between prokaryotes and eukaryotes.</title>
        <authorList>
            <person name="Spang A."/>
            <person name="Saw J.H."/>
            <person name="Jorgensen S.L."/>
            <person name="Zaremba-Niedzwiedzka K."/>
            <person name="Martijn J."/>
            <person name="Lind A.E."/>
            <person name="van Eijk R."/>
            <person name="Schleper C."/>
            <person name="Guy L."/>
            <person name="Ettema T.J."/>
        </authorList>
    </citation>
    <scope>NUCLEOTIDE SEQUENCE</scope>
</reference>
<organism evidence="1">
    <name type="scientific">marine sediment metagenome</name>
    <dbReference type="NCBI Taxonomy" id="412755"/>
    <lineage>
        <taxon>unclassified sequences</taxon>
        <taxon>metagenomes</taxon>
        <taxon>ecological metagenomes</taxon>
    </lineage>
</organism>
<name>A0A0F9V7F2_9ZZZZ</name>
<accession>A0A0F9V7F2</accession>
<gene>
    <name evidence="1" type="ORF">LCGC14_0175210</name>
</gene>
<sequence length="83" mass="9536">MKVPTLLQQLAMESFKNDIQEKYWESTNYPDSKRIIIVVKNTFSLCDDILYREPSIEVIAIDTDGSKEGIDAYCEEALLCQTI</sequence>